<dbReference type="EMBL" id="SNZA01000003">
    <property type="protein sequence ID" value="TDR13457.1"/>
    <property type="molecule type" value="Genomic_DNA"/>
</dbReference>
<evidence type="ECO:0000256" key="3">
    <source>
        <dbReference type="ARBA" id="ARBA00022475"/>
    </source>
</evidence>
<evidence type="ECO:0000256" key="4">
    <source>
        <dbReference type="ARBA" id="ARBA00022692"/>
    </source>
</evidence>
<organism evidence="8 9">
    <name type="scientific">Marinomonas communis</name>
    <dbReference type="NCBI Taxonomy" id="28254"/>
    <lineage>
        <taxon>Bacteria</taxon>
        <taxon>Pseudomonadati</taxon>
        <taxon>Pseudomonadota</taxon>
        <taxon>Gammaproteobacteria</taxon>
        <taxon>Oceanospirillales</taxon>
        <taxon>Oceanospirillaceae</taxon>
        <taxon>Marinomonas</taxon>
    </lineage>
</organism>
<dbReference type="PANTHER" id="PTHR30086">
    <property type="entry name" value="ARGININE EXPORTER PROTEIN ARGO"/>
    <property type="match status" value="1"/>
</dbReference>
<evidence type="ECO:0000256" key="5">
    <source>
        <dbReference type="ARBA" id="ARBA00022989"/>
    </source>
</evidence>
<keyword evidence="5 7" id="KW-1133">Transmembrane helix</keyword>
<protein>
    <submittedName>
        <fullName evidence="8">Threonine/homoserine/homoserine lactone efflux protein</fullName>
    </submittedName>
</protein>
<evidence type="ECO:0000313" key="8">
    <source>
        <dbReference type="EMBL" id="TDR13457.1"/>
    </source>
</evidence>
<evidence type="ECO:0000256" key="7">
    <source>
        <dbReference type="SAM" id="Phobius"/>
    </source>
</evidence>
<dbReference type="OrthoDB" id="9804822at2"/>
<dbReference type="GO" id="GO:0005886">
    <property type="term" value="C:plasma membrane"/>
    <property type="evidence" value="ECO:0007669"/>
    <property type="project" value="UniProtKB-SubCell"/>
</dbReference>
<keyword evidence="4 7" id="KW-0812">Transmembrane</keyword>
<keyword evidence="9" id="KW-1185">Reference proteome</keyword>
<reference evidence="8 9" key="1">
    <citation type="submission" date="2019-03" db="EMBL/GenBank/DDBJ databases">
        <title>Genomic Encyclopedia of Type Strains, Phase IV (KMG-IV): sequencing the most valuable type-strain genomes for metagenomic binning, comparative biology and taxonomic classification.</title>
        <authorList>
            <person name="Goeker M."/>
        </authorList>
    </citation>
    <scope>NUCLEOTIDE SEQUENCE [LARGE SCALE GENOMIC DNA]</scope>
    <source>
        <strain evidence="8 9">DSM 5604</strain>
    </source>
</reference>
<dbReference type="Proteomes" id="UP000295729">
    <property type="component" value="Unassembled WGS sequence"/>
</dbReference>
<evidence type="ECO:0000256" key="1">
    <source>
        <dbReference type="ARBA" id="ARBA00004651"/>
    </source>
</evidence>
<accession>A0A4R6X8V6</accession>
<evidence type="ECO:0000256" key="2">
    <source>
        <dbReference type="ARBA" id="ARBA00007928"/>
    </source>
</evidence>
<sequence>MALELWLAVAPILLLLSFGPGPNNFTAMYNGIRVGAGSAVVAVVGRNIAFGLLMLVSALGLGAVIVSSAFWFNVVKWLGVIYLFYIGVKAWVNASNSLSDMEEGGVVVPSSHMSRMRQEFMIAISNPKAILIFTAIFPQMLDLSEPVTQQFLVMGVTFMATEFIAAFFYALGGRQLRRLIRSPKGMTNLNRGMGGIFVLASAFLATASRV</sequence>
<name>A0A4R6X8V6_9GAMM</name>
<evidence type="ECO:0000256" key="6">
    <source>
        <dbReference type="ARBA" id="ARBA00023136"/>
    </source>
</evidence>
<keyword evidence="6 7" id="KW-0472">Membrane</keyword>
<feature type="transmembrane region" description="Helical" evidence="7">
    <location>
        <begin position="120"/>
        <end position="139"/>
    </location>
</feature>
<dbReference type="Pfam" id="PF01810">
    <property type="entry name" value="LysE"/>
    <property type="match status" value="1"/>
</dbReference>
<proteinExistence type="inferred from homology"/>
<dbReference type="GO" id="GO:0042970">
    <property type="term" value="F:homoserine transmembrane transporter activity"/>
    <property type="evidence" value="ECO:0007669"/>
    <property type="project" value="TreeGrafter"/>
</dbReference>
<comment type="caution">
    <text evidence="8">The sequence shown here is derived from an EMBL/GenBank/DDBJ whole genome shotgun (WGS) entry which is preliminary data.</text>
</comment>
<gene>
    <name evidence="8" type="ORF">C8D85_2339</name>
</gene>
<dbReference type="PANTHER" id="PTHR30086:SF14">
    <property type="entry name" value="HOMOSERINE_HOMOSERINE LACTONE EFFLUX PROTEIN"/>
    <property type="match status" value="1"/>
</dbReference>
<dbReference type="AlphaFoldDB" id="A0A4R6X8V6"/>
<feature type="transmembrane region" description="Helical" evidence="7">
    <location>
        <begin position="192"/>
        <end position="208"/>
    </location>
</feature>
<comment type="similarity">
    <text evidence="2">Belongs to the Rht family.</text>
</comment>
<keyword evidence="3" id="KW-1003">Cell membrane</keyword>
<dbReference type="InterPro" id="IPR001123">
    <property type="entry name" value="LeuE-type"/>
</dbReference>
<feature type="transmembrane region" description="Helical" evidence="7">
    <location>
        <begin position="151"/>
        <end position="171"/>
    </location>
</feature>
<evidence type="ECO:0000313" key="9">
    <source>
        <dbReference type="Proteomes" id="UP000295729"/>
    </source>
</evidence>
<comment type="subcellular location">
    <subcellularLocation>
        <location evidence="1">Cell membrane</location>
        <topology evidence="1">Multi-pass membrane protein</topology>
    </subcellularLocation>
</comment>
<dbReference type="RefSeq" id="WP_133562826.1">
    <property type="nucleotide sequence ID" value="NZ_JAJGNH010000018.1"/>
</dbReference>
<dbReference type="PIRSF" id="PIRSF006324">
    <property type="entry name" value="LeuE"/>
    <property type="match status" value="1"/>
</dbReference>